<dbReference type="PANTHER" id="PTHR10668">
    <property type="entry name" value="PHYTOENE DEHYDROGENASE"/>
    <property type="match status" value="1"/>
</dbReference>
<feature type="domain" description="Amine oxidase" evidence="4">
    <location>
        <begin position="16"/>
        <end position="514"/>
    </location>
</feature>
<evidence type="ECO:0000256" key="3">
    <source>
        <dbReference type="ARBA" id="ARBA00040298"/>
    </source>
</evidence>
<dbReference type="RefSeq" id="WP_201659942.1">
    <property type="nucleotide sequence ID" value="NZ_JAEQNC010000008.1"/>
</dbReference>
<evidence type="ECO:0000256" key="1">
    <source>
        <dbReference type="ARBA" id="ARBA00037217"/>
    </source>
</evidence>
<dbReference type="SUPFAM" id="SSF51905">
    <property type="entry name" value="FAD/NAD(P)-binding domain"/>
    <property type="match status" value="1"/>
</dbReference>
<dbReference type="Pfam" id="PF01593">
    <property type="entry name" value="Amino_oxidase"/>
    <property type="match status" value="1"/>
</dbReference>
<organism evidence="5 6">
    <name type="scientific">Rhizobium setariae</name>
    <dbReference type="NCBI Taxonomy" id="2801340"/>
    <lineage>
        <taxon>Bacteria</taxon>
        <taxon>Pseudomonadati</taxon>
        <taxon>Pseudomonadota</taxon>
        <taxon>Alphaproteobacteria</taxon>
        <taxon>Hyphomicrobiales</taxon>
        <taxon>Rhizobiaceae</taxon>
        <taxon>Rhizobium/Agrobacterium group</taxon>
        <taxon>Rhizobium</taxon>
    </lineage>
</organism>
<comment type="function">
    <text evidence="1">Probable oxidoreductase that may play a role as regulator of mitochondrial function.</text>
</comment>
<dbReference type="InterPro" id="IPR036188">
    <property type="entry name" value="FAD/NAD-bd_sf"/>
</dbReference>
<name>A0A936YN12_9HYPH</name>
<evidence type="ECO:0000256" key="2">
    <source>
        <dbReference type="ARBA" id="ARBA00038825"/>
    </source>
</evidence>
<accession>A0A936YN12</accession>
<dbReference type="EMBL" id="JAEQNC010000008">
    <property type="protein sequence ID" value="MBL0373450.1"/>
    <property type="molecule type" value="Genomic_DNA"/>
</dbReference>
<gene>
    <name evidence="5" type="ORF">JJB09_15555</name>
</gene>
<evidence type="ECO:0000313" key="6">
    <source>
        <dbReference type="Proteomes" id="UP000633219"/>
    </source>
</evidence>
<reference evidence="5" key="1">
    <citation type="submission" date="2021-01" db="EMBL/GenBank/DDBJ databases">
        <title>Rhizobium sp. strain KVB221 16S ribosomal RNA gene Genome sequencing and assembly.</title>
        <authorList>
            <person name="Kang M."/>
        </authorList>
    </citation>
    <scope>NUCLEOTIDE SEQUENCE</scope>
    <source>
        <strain evidence="5">KVB221</strain>
    </source>
</reference>
<dbReference type="InterPro" id="IPR002937">
    <property type="entry name" value="Amino_oxidase"/>
</dbReference>
<comment type="subunit">
    <text evidence="2">Interacts with COX5B; this interaction may contribute to localize PYROXD2 to the inner face of the inner mitochondrial membrane.</text>
</comment>
<dbReference type="Gene3D" id="3.50.50.60">
    <property type="entry name" value="FAD/NAD(P)-binding domain"/>
    <property type="match status" value="2"/>
</dbReference>
<dbReference type="Proteomes" id="UP000633219">
    <property type="component" value="Unassembled WGS sequence"/>
</dbReference>
<comment type="caution">
    <text evidence="5">The sequence shown here is derived from an EMBL/GenBank/DDBJ whole genome shotgun (WGS) entry which is preliminary data.</text>
</comment>
<evidence type="ECO:0000313" key="5">
    <source>
        <dbReference type="EMBL" id="MBL0373450.1"/>
    </source>
</evidence>
<proteinExistence type="predicted"/>
<evidence type="ECO:0000259" key="4">
    <source>
        <dbReference type="Pfam" id="PF01593"/>
    </source>
</evidence>
<sequence length="579" mass="63058">MSSSSKVIVVGAGHNGLVAAAYLAKAGLEVTVVEARDVVGGAAVTEEIIPGYRMSVASFVVGLLRPEVIEDLQLSRHGLELYASNQAISCTIFDDGSNFLMWKDLDRTLKEIRAKYGKNDLEGFMQFGMDMQRLGEIIGPTIMSQPPSLSSFVKSFEDASQQALFERFITGSVRDLVERYFTSRQLQSHFVFPGLVSMYGGPATPGTAYLLAHHCVGEFMGQFGMWGYARGGMGSITRALADSATAAGATVRTNAAVRRIVTRRGEATGVELEGGEIVAADLVISNADPHRTFFGLVGEENLPPVLSKSIQDYDMRGTMARVYLAVDRLPEFIGFGSSQPGPEHEGHLFLGPSMDLFEDGWDAQRRGRIPEQFALEALIDTVRDNSFAPSGHHVITLGVQQLPFALLGSDWDSEKERFTKRVVETFLHYAPNLRGHILAAECRTPLDWERTYRLTGGNIYQGAMSLSRLMGGRPGELRKGYAAPIGGLYLCGAGTHPGGGVMGASGFNAAMAVLTDLGMDTPRPWLPRQDDVRQPQQRRSLAAMAFDNEYLRPLMASLATTPLARPIGKLLTRGRTKRT</sequence>
<dbReference type="AlphaFoldDB" id="A0A936YN12"/>
<keyword evidence="6" id="KW-1185">Reference proteome</keyword>
<dbReference type="PANTHER" id="PTHR10668:SF103">
    <property type="entry name" value="PYRIDINE NUCLEOTIDE-DISULFIDE OXIDOREDUCTASE DOMAIN-CONTAINING PROTEIN 2"/>
    <property type="match status" value="1"/>
</dbReference>
<protein>
    <recommendedName>
        <fullName evidence="3">Pyridine nucleotide-disulfide oxidoreductase domain-containing protein 2</fullName>
    </recommendedName>
</protein>
<dbReference type="GO" id="GO:0016491">
    <property type="term" value="F:oxidoreductase activity"/>
    <property type="evidence" value="ECO:0007669"/>
    <property type="project" value="InterPro"/>
</dbReference>